<reference evidence="2" key="1">
    <citation type="journal article" date="2020" name="Fungal Divers.">
        <title>Resolving the Mortierellaceae phylogeny through synthesis of multi-gene phylogenetics and phylogenomics.</title>
        <authorList>
            <person name="Vandepol N."/>
            <person name="Liber J."/>
            <person name="Desiro A."/>
            <person name="Na H."/>
            <person name="Kennedy M."/>
            <person name="Barry K."/>
            <person name="Grigoriev I.V."/>
            <person name="Miller A.N."/>
            <person name="O'Donnell K."/>
            <person name="Stajich J.E."/>
            <person name="Bonito G."/>
        </authorList>
    </citation>
    <scope>NUCLEOTIDE SEQUENCE</scope>
    <source>
        <strain evidence="2">NRRL 2591</strain>
    </source>
</reference>
<dbReference type="AlphaFoldDB" id="A0A9P6K8I8"/>
<protein>
    <submittedName>
        <fullName evidence="2">Uncharacterized protein</fullName>
    </submittedName>
</protein>
<feature type="region of interest" description="Disordered" evidence="1">
    <location>
        <begin position="1"/>
        <end position="32"/>
    </location>
</feature>
<feature type="non-terminal residue" evidence="2">
    <location>
        <position position="57"/>
    </location>
</feature>
<proteinExistence type="predicted"/>
<evidence type="ECO:0000313" key="3">
    <source>
        <dbReference type="Proteomes" id="UP000723463"/>
    </source>
</evidence>
<keyword evidence="3" id="KW-1185">Reference proteome</keyword>
<accession>A0A9P6K8I8</accession>
<name>A0A9P6K8I8_9FUNG</name>
<organism evidence="2 3">
    <name type="scientific">Mortierella hygrophila</name>
    <dbReference type="NCBI Taxonomy" id="979708"/>
    <lineage>
        <taxon>Eukaryota</taxon>
        <taxon>Fungi</taxon>
        <taxon>Fungi incertae sedis</taxon>
        <taxon>Mucoromycota</taxon>
        <taxon>Mortierellomycotina</taxon>
        <taxon>Mortierellomycetes</taxon>
        <taxon>Mortierellales</taxon>
        <taxon>Mortierellaceae</taxon>
        <taxon>Mortierella</taxon>
    </lineage>
</organism>
<feature type="non-terminal residue" evidence="2">
    <location>
        <position position="1"/>
    </location>
</feature>
<comment type="caution">
    <text evidence="2">The sequence shown here is derived from an EMBL/GenBank/DDBJ whole genome shotgun (WGS) entry which is preliminary data.</text>
</comment>
<gene>
    <name evidence="2" type="ORF">EC957_011473</name>
</gene>
<dbReference type="EMBL" id="JAAAXW010000008">
    <property type="protein sequence ID" value="KAF9550926.1"/>
    <property type="molecule type" value="Genomic_DNA"/>
</dbReference>
<dbReference type="Proteomes" id="UP000723463">
    <property type="component" value="Unassembled WGS sequence"/>
</dbReference>
<evidence type="ECO:0000313" key="2">
    <source>
        <dbReference type="EMBL" id="KAF9550926.1"/>
    </source>
</evidence>
<sequence>QQHVGQRLLQSGAVPSSGHDARSQHDGGAQPVLWHAQHNRLGRLESVHCQRWSAEVL</sequence>
<evidence type="ECO:0000256" key="1">
    <source>
        <dbReference type="SAM" id="MobiDB-lite"/>
    </source>
</evidence>